<dbReference type="GO" id="GO:0008270">
    <property type="term" value="F:zinc ion binding"/>
    <property type="evidence" value="ECO:0007669"/>
    <property type="project" value="UniProtKB-UniRule"/>
</dbReference>
<accession>A0AAV1IX89</accession>
<keyword evidence="1" id="KW-0479">Metal-binding</keyword>
<dbReference type="Proteomes" id="UP001497472">
    <property type="component" value="Unassembled WGS sequence"/>
</dbReference>
<evidence type="ECO:0000256" key="1">
    <source>
        <dbReference type="PROSITE-ProRule" id="PRU00453"/>
    </source>
</evidence>
<keyword evidence="1" id="KW-0863">Zinc-finger</keyword>
<dbReference type="PANTHER" id="PTHR15555:SF0">
    <property type="entry name" value="ZINC FINGER HIT DOMAIN-CONTAINING PROTEIN 2"/>
    <property type="match status" value="1"/>
</dbReference>
<proteinExistence type="predicted"/>
<dbReference type="InterPro" id="IPR007529">
    <property type="entry name" value="Znf_HIT"/>
</dbReference>
<dbReference type="EMBL" id="CAVLEF010000002">
    <property type="protein sequence ID" value="CAK1541774.1"/>
    <property type="molecule type" value="Genomic_DNA"/>
</dbReference>
<organism evidence="3 4">
    <name type="scientific">Leptosia nina</name>
    <dbReference type="NCBI Taxonomy" id="320188"/>
    <lineage>
        <taxon>Eukaryota</taxon>
        <taxon>Metazoa</taxon>
        <taxon>Ecdysozoa</taxon>
        <taxon>Arthropoda</taxon>
        <taxon>Hexapoda</taxon>
        <taxon>Insecta</taxon>
        <taxon>Pterygota</taxon>
        <taxon>Neoptera</taxon>
        <taxon>Endopterygota</taxon>
        <taxon>Lepidoptera</taxon>
        <taxon>Glossata</taxon>
        <taxon>Ditrysia</taxon>
        <taxon>Papilionoidea</taxon>
        <taxon>Pieridae</taxon>
        <taxon>Pierinae</taxon>
        <taxon>Leptosia</taxon>
    </lineage>
</organism>
<dbReference type="Gene3D" id="3.30.60.190">
    <property type="match status" value="1"/>
</dbReference>
<sequence length="359" mass="41248">MSEENKENNLRLCGLCEKNPSKYCCPRCNVFYCCLDCYKSDKHIECSENFYKECIDQELASNSVDIDSKNRMIDILNRMNNEEVTSDHGSIDSDDENHEGLETRLQNINLDDANSLWDALTNDEKNEFHALLNGTVGEIVPHWEPWWMYRREKRLVEDIQKVDETEFLKKCPAIKSVSKFSTLTSVKPAPTIRVNVINVLAAYAFIMRYYNGDIDAIEATTCLISICDNLNSNANFDDPDVAVEAVSQKCLQSNLIETDEESLEIMRHDTFLLYQGPTDDNSLFYTKSAISDLIKIFSEAKSQSSKLKSEIKKDRIEGNFSKKYPEHDKSHLPQLDVGKVKKCIKKLEFYLSFLNTCDK</sequence>
<dbReference type="SUPFAM" id="SSF144232">
    <property type="entry name" value="HIT/MYND zinc finger-like"/>
    <property type="match status" value="1"/>
</dbReference>
<evidence type="ECO:0000313" key="3">
    <source>
        <dbReference type="EMBL" id="CAK1541774.1"/>
    </source>
</evidence>
<name>A0AAV1IX89_9NEOP</name>
<keyword evidence="4" id="KW-1185">Reference proteome</keyword>
<dbReference type="InterPro" id="IPR039646">
    <property type="entry name" value="ZNHIT2"/>
</dbReference>
<dbReference type="AlphaFoldDB" id="A0AAV1IX89"/>
<reference evidence="3 4" key="1">
    <citation type="submission" date="2023-11" db="EMBL/GenBank/DDBJ databases">
        <authorList>
            <person name="Okamura Y."/>
        </authorList>
    </citation>
    <scope>NUCLEOTIDE SEQUENCE [LARGE SCALE GENOMIC DNA]</scope>
</reference>
<protein>
    <recommendedName>
        <fullName evidence="2">HIT-type domain-containing protein</fullName>
    </recommendedName>
</protein>
<keyword evidence="1" id="KW-0862">Zinc</keyword>
<gene>
    <name evidence="3" type="ORF">LNINA_LOCUS1730</name>
</gene>
<dbReference type="PANTHER" id="PTHR15555">
    <property type="entry name" value="ZINC FINGER HIT DOMAIN CONTAINING PROTEIN 2 PROTEIN FON -RELATED"/>
    <property type="match status" value="1"/>
</dbReference>
<comment type="caution">
    <text evidence="3">The sequence shown here is derived from an EMBL/GenBank/DDBJ whole genome shotgun (WGS) entry which is preliminary data.</text>
</comment>
<dbReference type="CDD" id="cd23024">
    <property type="entry name" value="zf-HIT_ZNHIT2-3"/>
    <property type="match status" value="1"/>
</dbReference>
<dbReference type="Pfam" id="PF04438">
    <property type="entry name" value="zf-HIT"/>
    <property type="match status" value="1"/>
</dbReference>
<evidence type="ECO:0000313" key="4">
    <source>
        <dbReference type="Proteomes" id="UP001497472"/>
    </source>
</evidence>
<evidence type="ECO:0000259" key="2">
    <source>
        <dbReference type="PROSITE" id="PS51083"/>
    </source>
</evidence>
<dbReference type="PROSITE" id="PS51083">
    <property type="entry name" value="ZF_HIT"/>
    <property type="match status" value="1"/>
</dbReference>
<feature type="domain" description="HIT-type" evidence="2">
    <location>
        <begin position="13"/>
        <end position="46"/>
    </location>
</feature>